<dbReference type="PROSITE" id="PS01124">
    <property type="entry name" value="HTH_ARAC_FAMILY_2"/>
    <property type="match status" value="1"/>
</dbReference>
<name>A0ABR7G5I1_9FIRM</name>
<evidence type="ECO:0000256" key="3">
    <source>
        <dbReference type="ARBA" id="ARBA00023163"/>
    </source>
</evidence>
<evidence type="ECO:0000313" key="5">
    <source>
        <dbReference type="EMBL" id="MBC5682693.1"/>
    </source>
</evidence>
<comment type="caution">
    <text evidence="5">The sequence shown here is derived from an EMBL/GenBank/DDBJ whole genome shotgun (WGS) entry which is preliminary data.</text>
</comment>
<dbReference type="Pfam" id="PF02311">
    <property type="entry name" value="AraC_binding"/>
    <property type="match status" value="1"/>
</dbReference>
<dbReference type="PRINTS" id="PR00032">
    <property type="entry name" value="HTHARAC"/>
</dbReference>
<dbReference type="SUPFAM" id="SSF46689">
    <property type="entry name" value="Homeodomain-like"/>
    <property type="match status" value="1"/>
</dbReference>
<reference evidence="5 6" key="1">
    <citation type="submission" date="2020-08" db="EMBL/GenBank/DDBJ databases">
        <title>Genome public.</title>
        <authorList>
            <person name="Liu C."/>
            <person name="Sun Q."/>
        </authorList>
    </citation>
    <scope>NUCLEOTIDE SEQUENCE [LARGE SCALE GENOMIC DNA]</scope>
    <source>
        <strain evidence="5 6">NSJ-13</strain>
    </source>
</reference>
<dbReference type="EMBL" id="JACOPE010000001">
    <property type="protein sequence ID" value="MBC5682693.1"/>
    <property type="molecule type" value="Genomic_DNA"/>
</dbReference>
<dbReference type="PANTHER" id="PTHR43280:SF2">
    <property type="entry name" value="HTH-TYPE TRANSCRIPTIONAL REGULATOR EXSA"/>
    <property type="match status" value="1"/>
</dbReference>
<dbReference type="InterPro" id="IPR003313">
    <property type="entry name" value="AraC-bd"/>
</dbReference>
<keyword evidence="2" id="KW-0238">DNA-binding</keyword>
<dbReference type="InterPro" id="IPR009057">
    <property type="entry name" value="Homeodomain-like_sf"/>
</dbReference>
<dbReference type="PANTHER" id="PTHR43280">
    <property type="entry name" value="ARAC-FAMILY TRANSCRIPTIONAL REGULATOR"/>
    <property type="match status" value="1"/>
</dbReference>
<evidence type="ECO:0000313" key="6">
    <source>
        <dbReference type="Proteomes" id="UP000631576"/>
    </source>
</evidence>
<keyword evidence="1" id="KW-0805">Transcription regulation</keyword>
<keyword evidence="3" id="KW-0804">Transcription</keyword>
<evidence type="ECO:0000256" key="1">
    <source>
        <dbReference type="ARBA" id="ARBA00023015"/>
    </source>
</evidence>
<proteinExistence type="predicted"/>
<dbReference type="SUPFAM" id="SSF51215">
    <property type="entry name" value="Regulatory protein AraC"/>
    <property type="match status" value="1"/>
</dbReference>
<dbReference type="InterPro" id="IPR020449">
    <property type="entry name" value="Tscrpt_reg_AraC-type_HTH"/>
</dbReference>
<organism evidence="5 6">
    <name type="scientific">Ruminococcus hominis</name>
    <dbReference type="NCBI Taxonomy" id="2763065"/>
    <lineage>
        <taxon>Bacteria</taxon>
        <taxon>Bacillati</taxon>
        <taxon>Bacillota</taxon>
        <taxon>Clostridia</taxon>
        <taxon>Eubacteriales</taxon>
        <taxon>Oscillospiraceae</taxon>
        <taxon>Ruminococcus</taxon>
    </lineage>
</organism>
<dbReference type="Pfam" id="PF12833">
    <property type="entry name" value="HTH_18"/>
    <property type="match status" value="1"/>
</dbReference>
<evidence type="ECO:0000256" key="2">
    <source>
        <dbReference type="ARBA" id="ARBA00023125"/>
    </source>
</evidence>
<accession>A0ABR7G5I1</accession>
<dbReference type="Gene3D" id="1.10.10.60">
    <property type="entry name" value="Homeodomain-like"/>
    <property type="match status" value="1"/>
</dbReference>
<keyword evidence="6" id="KW-1185">Reference proteome</keyword>
<feature type="domain" description="HTH araC/xylS-type" evidence="4">
    <location>
        <begin position="261"/>
        <end position="358"/>
    </location>
</feature>
<dbReference type="Proteomes" id="UP000631576">
    <property type="component" value="Unassembled WGS sequence"/>
</dbReference>
<dbReference type="RefSeq" id="WP_117991485.1">
    <property type="nucleotide sequence ID" value="NZ_JACOPE010000001.1"/>
</dbReference>
<evidence type="ECO:0000259" key="4">
    <source>
        <dbReference type="PROSITE" id="PS01124"/>
    </source>
</evidence>
<protein>
    <submittedName>
        <fullName evidence="5">Helix-turn-helix domain-containing protein</fullName>
    </submittedName>
</protein>
<gene>
    <name evidence="5" type="ORF">H8S40_03750</name>
</gene>
<sequence>MFSILDTNTSQNHYFGMSSGILNQLPFNEIIKSIPEQHHLDGPFNLYFSTHHPDSSETALIIMQSSPIQNMYVTLNAKEMDIQSRMSTLHRHDFYELMFVIDGDIYQNIENLRHYYPQGSCCLMNKNVFHQEEYGGYHRIAFLQFSEEYLLQLMEAPRYFTKKENIKSNLFNDFLNINHKKNYFSDKNYIDFIPLETPMWIDQNIHDRFEKILWEIQSPSMGSTFRINAMMLELISLLFDNKHYHNTPLHFTSSAEQELFDSITRFLVQHNGRVSRKELETHFHYSGDYLYKITQKFTGLSLFDYGMKFCMQKACDLLITTAMPIADICQQLSFSNQTYFFKKFKEYHGMSPAKYRKLNRLQN</sequence>
<dbReference type="InterPro" id="IPR037923">
    <property type="entry name" value="HTH-like"/>
</dbReference>
<dbReference type="InterPro" id="IPR018060">
    <property type="entry name" value="HTH_AraC"/>
</dbReference>
<dbReference type="SMART" id="SM00342">
    <property type="entry name" value="HTH_ARAC"/>
    <property type="match status" value="1"/>
</dbReference>